<accession>A0ABT5T8E4</accession>
<proteinExistence type="predicted"/>
<sequence length="161" mass="19012">MHVLQWTHNAYTSYHPANPNMKWASILLKYSRGRDGWPDVGQSLEEQAQFNEFAEFFLQIWDRDNFNRRIDELESPDKLSDWDRDIFMRYNMVPLDEDGQAPLAIFRSVWKGEALRRAIREFRFDKRPGFPHARLRAAGQLEAEKGWMPPDTPLGTLMDVI</sequence>
<comment type="caution">
    <text evidence="1">The sequence shown here is derived from an EMBL/GenBank/DDBJ whole genome shotgun (WGS) entry which is preliminary data.</text>
</comment>
<gene>
    <name evidence="1" type="ORF">PUT78_09785</name>
</gene>
<evidence type="ECO:0000313" key="2">
    <source>
        <dbReference type="Proteomes" id="UP001431784"/>
    </source>
</evidence>
<dbReference type="Proteomes" id="UP001431784">
    <property type="component" value="Unassembled WGS sequence"/>
</dbReference>
<evidence type="ECO:0000313" key="1">
    <source>
        <dbReference type="EMBL" id="MDD7971395.1"/>
    </source>
</evidence>
<name>A0ABT5T8E4_9RHOB</name>
<keyword evidence="2" id="KW-1185">Reference proteome</keyword>
<dbReference type="EMBL" id="JAQZSM010000007">
    <property type="protein sequence ID" value="MDD7971395.1"/>
    <property type="molecule type" value="Genomic_DNA"/>
</dbReference>
<protein>
    <submittedName>
        <fullName evidence="1">Uncharacterized protein</fullName>
    </submittedName>
</protein>
<organism evidence="1 2">
    <name type="scientific">Roseinatronobacter alkalisoli</name>
    <dbReference type="NCBI Taxonomy" id="3028235"/>
    <lineage>
        <taxon>Bacteria</taxon>
        <taxon>Pseudomonadati</taxon>
        <taxon>Pseudomonadota</taxon>
        <taxon>Alphaproteobacteria</taxon>
        <taxon>Rhodobacterales</taxon>
        <taxon>Paracoccaceae</taxon>
        <taxon>Roseinatronobacter</taxon>
    </lineage>
</organism>
<reference evidence="1" key="1">
    <citation type="submission" date="2023-02" db="EMBL/GenBank/DDBJ databases">
        <title>Description of Roseinatronobacter alkalisoli sp. nov., an alkaliphilic bacerium isolated from soda soil.</title>
        <authorList>
            <person name="Wei W."/>
        </authorList>
    </citation>
    <scope>NUCLEOTIDE SEQUENCE</scope>
    <source>
        <strain evidence="1">HJB301</strain>
    </source>
</reference>
<dbReference type="RefSeq" id="WP_274352079.1">
    <property type="nucleotide sequence ID" value="NZ_JAQZSM010000007.1"/>
</dbReference>